<comment type="similarity">
    <text evidence="1">Belongs to the enoyl-CoA hydratase/isomerase family.</text>
</comment>
<dbReference type="Proteomes" id="UP000193247">
    <property type="component" value="Unassembled WGS sequence"/>
</dbReference>
<dbReference type="Gene3D" id="1.10.12.10">
    <property type="entry name" value="Lyase 2-enoyl-coa Hydratase, Chain A, domain 2"/>
    <property type="match status" value="1"/>
</dbReference>
<organism evidence="3 4">
    <name type="scientific">Mycobacterium decipiens</name>
    <dbReference type="NCBI Taxonomy" id="1430326"/>
    <lineage>
        <taxon>Bacteria</taxon>
        <taxon>Bacillati</taxon>
        <taxon>Actinomycetota</taxon>
        <taxon>Actinomycetes</taxon>
        <taxon>Mycobacteriales</taxon>
        <taxon>Mycobacteriaceae</taxon>
        <taxon>Mycobacterium</taxon>
    </lineage>
</organism>
<dbReference type="EMBL" id="NCXP01000029">
    <property type="protein sequence ID" value="OSC38981.1"/>
    <property type="molecule type" value="Genomic_DNA"/>
</dbReference>
<dbReference type="AlphaFoldDB" id="A0A1X2LR67"/>
<name>A0A1X2LR67_9MYCO</name>
<evidence type="ECO:0000256" key="1">
    <source>
        <dbReference type="ARBA" id="ARBA00005254"/>
    </source>
</evidence>
<keyword evidence="4" id="KW-1185">Reference proteome</keyword>
<comment type="caution">
    <text evidence="3">The sequence shown here is derived from an EMBL/GenBank/DDBJ whole genome shotgun (WGS) entry which is preliminary data.</text>
</comment>
<evidence type="ECO:0000313" key="3">
    <source>
        <dbReference type="EMBL" id="OSC38981.1"/>
    </source>
</evidence>
<evidence type="ECO:0000256" key="2">
    <source>
        <dbReference type="SAM" id="MobiDB-lite"/>
    </source>
</evidence>
<dbReference type="InterPro" id="IPR029045">
    <property type="entry name" value="ClpP/crotonase-like_dom_sf"/>
</dbReference>
<dbReference type="RefSeq" id="WP_085326718.1">
    <property type="nucleotide sequence ID" value="NZ_NCXP01000029.1"/>
</dbReference>
<sequence>MNEPAPEPAVPTEINEQGLVITLNRPDARNAINGAEVTGVLGAVARPDHDNASSVFEFQKPLVKKVFRSQDAKEGPRAFAEMRRRRRTAS</sequence>
<reference evidence="3 4" key="1">
    <citation type="submission" date="2017-04" db="EMBL/GenBank/DDBJ databases">
        <title>The new phylogeny of genus Mycobacterium.</title>
        <authorList>
            <person name="Tortoli E."/>
            <person name="Trovato A."/>
            <person name="Cirillo D.M."/>
        </authorList>
    </citation>
    <scope>NUCLEOTIDE SEQUENCE [LARGE SCALE GENOMIC DNA]</scope>
    <source>
        <strain evidence="3 4">TBL 1200985</strain>
    </source>
</reference>
<proteinExistence type="inferred from homology"/>
<gene>
    <name evidence="3" type="ORF">B8W66_18440</name>
</gene>
<dbReference type="OrthoDB" id="9775794at2"/>
<dbReference type="SUPFAM" id="SSF52096">
    <property type="entry name" value="ClpP/crotonase"/>
    <property type="match status" value="1"/>
</dbReference>
<accession>A0A1X2LR67</accession>
<feature type="compositionally biased region" description="Basic and acidic residues" evidence="2">
    <location>
        <begin position="69"/>
        <end position="82"/>
    </location>
</feature>
<evidence type="ECO:0008006" key="5">
    <source>
        <dbReference type="Google" id="ProtNLM"/>
    </source>
</evidence>
<dbReference type="InterPro" id="IPR014748">
    <property type="entry name" value="Enoyl-CoA_hydra_C"/>
</dbReference>
<feature type="region of interest" description="Disordered" evidence="2">
    <location>
        <begin position="69"/>
        <end position="90"/>
    </location>
</feature>
<protein>
    <recommendedName>
        <fullName evidence="5">Enoyl-CoA hydratase</fullName>
    </recommendedName>
</protein>
<evidence type="ECO:0000313" key="4">
    <source>
        <dbReference type="Proteomes" id="UP000193247"/>
    </source>
</evidence>
<dbReference type="STRING" id="1430326.B8W66_18440"/>